<proteinExistence type="predicted"/>
<dbReference type="SUPFAM" id="SSF51556">
    <property type="entry name" value="Metallo-dependent hydrolases"/>
    <property type="match status" value="1"/>
</dbReference>
<dbReference type="GO" id="GO:0016831">
    <property type="term" value="F:carboxy-lyase activity"/>
    <property type="evidence" value="ECO:0007669"/>
    <property type="project" value="InterPro"/>
</dbReference>
<evidence type="ECO:0000259" key="2">
    <source>
        <dbReference type="Pfam" id="PF04909"/>
    </source>
</evidence>
<dbReference type="GO" id="GO:0016787">
    <property type="term" value="F:hydrolase activity"/>
    <property type="evidence" value="ECO:0007669"/>
    <property type="project" value="InterPro"/>
</dbReference>
<reference evidence="3" key="1">
    <citation type="submission" date="2019-03" db="EMBL/GenBank/DDBJ databases">
        <title>Lake Tanganyika Metagenome-Assembled Genomes (MAGs).</title>
        <authorList>
            <person name="Tran P."/>
        </authorList>
    </citation>
    <scope>NUCLEOTIDE SEQUENCE</scope>
    <source>
        <strain evidence="3">K_DeepCast_65m_m2_066</strain>
    </source>
</reference>
<keyword evidence="1" id="KW-0456">Lyase</keyword>
<dbReference type="InterPro" id="IPR006680">
    <property type="entry name" value="Amidohydro-rel"/>
</dbReference>
<sequence>MRSIDIHAHLTPQCFWRATTDNHDWHGLRREQDAQGHAYAVIGTQRQQLPPRAVWTPEQRLADMDSLGVDIHVVSPYSGFYNYHLESRIAIATSRDSNDEIRDMISQWPQRFAGLATLPMQDVPAAIAELERVMVQHGFKGAMIGDQINGRTLDDPQFLPFWKAAEQLGAMILFHQGGHTVVSPRIGRYHLPNSVGNLADRTITFATLVMGGVMDACPDLKICLSHGGGYTCYGIGRIDRNWHTRPDIRQLIPQPPSAYLRRFYYDCIVYTEASLRYLIDTVGVDRVVFGTDWPYDMAFDWPVSWILSLDSLTQDEKEAILWKNLERLLGL</sequence>
<feature type="domain" description="Amidohydrolase-related" evidence="2">
    <location>
        <begin position="4"/>
        <end position="331"/>
    </location>
</feature>
<dbReference type="PANTHER" id="PTHR21240:SF28">
    <property type="entry name" value="ISO-OROTATE DECARBOXYLASE (EUROFUNG)"/>
    <property type="match status" value="1"/>
</dbReference>
<organism evidence="3 4">
    <name type="scientific">Tectimicrobiota bacterium</name>
    <dbReference type="NCBI Taxonomy" id="2528274"/>
    <lineage>
        <taxon>Bacteria</taxon>
        <taxon>Pseudomonadati</taxon>
        <taxon>Nitrospinota/Tectimicrobiota group</taxon>
        <taxon>Candidatus Tectimicrobiota</taxon>
    </lineage>
</organism>
<dbReference type="GO" id="GO:0019748">
    <property type="term" value="P:secondary metabolic process"/>
    <property type="evidence" value="ECO:0007669"/>
    <property type="project" value="TreeGrafter"/>
</dbReference>
<comment type="caution">
    <text evidence="3">The sequence shown here is derived from an EMBL/GenBank/DDBJ whole genome shotgun (WGS) entry which is preliminary data.</text>
</comment>
<dbReference type="EMBL" id="VGLS01000207">
    <property type="protein sequence ID" value="MBM3223829.1"/>
    <property type="molecule type" value="Genomic_DNA"/>
</dbReference>
<evidence type="ECO:0000313" key="4">
    <source>
        <dbReference type="Proteomes" id="UP000712673"/>
    </source>
</evidence>
<dbReference type="InterPro" id="IPR032466">
    <property type="entry name" value="Metal_Hydrolase"/>
</dbReference>
<dbReference type="Proteomes" id="UP000712673">
    <property type="component" value="Unassembled WGS sequence"/>
</dbReference>
<gene>
    <name evidence="3" type="ORF">FJZ47_08525</name>
</gene>
<evidence type="ECO:0000313" key="3">
    <source>
        <dbReference type="EMBL" id="MBM3223829.1"/>
    </source>
</evidence>
<dbReference type="Gene3D" id="3.20.20.140">
    <property type="entry name" value="Metal-dependent hydrolases"/>
    <property type="match status" value="1"/>
</dbReference>
<name>A0A938B2B6_UNCTE</name>
<dbReference type="PANTHER" id="PTHR21240">
    <property type="entry name" value="2-AMINO-3-CARBOXYLMUCONATE-6-SEMIALDEHYDE DECARBOXYLASE"/>
    <property type="match status" value="1"/>
</dbReference>
<dbReference type="InterPro" id="IPR032465">
    <property type="entry name" value="ACMSD"/>
</dbReference>
<evidence type="ECO:0000256" key="1">
    <source>
        <dbReference type="ARBA" id="ARBA00023239"/>
    </source>
</evidence>
<dbReference type="GO" id="GO:0005737">
    <property type="term" value="C:cytoplasm"/>
    <property type="evidence" value="ECO:0007669"/>
    <property type="project" value="TreeGrafter"/>
</dbReference>
<dbReference type="AlphaFoldDB" id="A0A938B2B6"/>
<protein>
    <submittedName>
        <fullName evidence="3">Amidohydrolase</fullName>
    </submittedName>
</protein>
<dbReference type="Pfam" id="PF04909">
    <property type="entry name" value="Amidohydro_2"/>
    <property type="match status" value="1"/>
</dbReference>
<accession>A0A938B2B6</accession>